<dbReference type="GO" id="GO:0005829">
    <property type="term" value="C:cytosol"/>
    <property type="evidence" value="ECO:0007669"/>
    <property type="project" value="TreeGrafter"/>
</dbReference>
<dbReference type="EMBL" id="BJUB01000019">
    <property type="protein sequence ID" value="GEK23572.1"/>
    <property type="molecule type" value="Genomic_DNA"/>
</dbReference>
<dbReference type="Pfam" id="PF13361">
    <property type="entry name" value="UvrD_C"/>
    <property type="match status" value="2"/>
</dbReference>
<feature type="binding site" evidence="10">
    <location>
        <begin position="29"/>
        <end position="36"/>
    </location>
    <ligand>
        <name>ATP</name>
        <dbReference type="ChEBI" id="CHEBI:30616"/>
    </ligand>
</feature>
<evidence type="ECO:0000256" key="3">
    <source>
        <dbReference type="ARBA" id="ARBA00022801"/>
    </source>
</evidence>
<keyword evidence="2 10" id="KW-0547">Nucleotide-binding</keyword>
<comment type="catalytic activity">
    <reaction evidence="9">
        <text>ATP + H2O = ADP + phosphate + H(+)</text>
        <dbReference type="Rhea" id="RHEA:13065"/>
        <dbReference type="ChEBI" id="CHEBI:15377"/>
        <dbReference type="ChEBI" id="CHEBI:15378"/>
        <dbReference type="ChEBI" id="CHEBI:30616"/>
        <dbReference type="ChEBI" id="CHEBI:43474"/>
        <dbReference type="ChEBI" id="CHEBI:456216"/>
        <dbReference type="EC" id="5.6.2.4"/>
    </reaction>
</comment>
<dbReference type="InterPro" id="IPR013986">
    <property type="entry name" value="DExx_box_DNA_helicase_dom_sf"/>
</dbReference>
<comment type="caution">
    <text evidence="14">The sequence shown here is derived from an EMBL/GenBank/DDBJ whole genome shotgun (WGS) entry which is preliminary data.</text>
</comment>
<keyword evidence="3 10" id="KW-0378">Hydrolase</keyword>
<dbReference type="Gene3D" id="3.40.50.300">
    <property type="entry name" value="P-loop containing nucleotide triphosphate hydrolases"/>
    <property type="match status" value="3"/>
</dbReference>
<feature type="domain" description="HRDC" evidence="11">
    <location>
        <begin position="587"/>
        <end position="666"/>
    </location>
</feature>
<dbReference type="CDD" id="cd17932">
    <property type="entry name" value="DEXQc_UvrD"/>
    <property type="match status" value="1"/>
</dbReference>
<evidence type="ECO:0000256" key="1">
    <source>
        <dbReference type="ARBA" id="ARBA00009922"/>
    </source>
</evidence>
<dbReference type="Proteomes" id="UP000321118">
    <property type="component" value="Unassembled WGS sequence"/>
</dbReference>
<dbReference type="GO" id="GO:0043138">
    <property type="term" value="F:3'-5' DNA helicase activity"/>
    <property type="evidence" value="ECO:0007669"/>
    <property type="project" value="UniProtKB-EC"/>
</dbReference>
<sequence>MSAEALLDALDPEQRAVATTLRGPVRVLAGAGTGKTRAITHRIAYGIQVGAYRPTNVLAVTFTARAAGEMRTRLRLLGAPGVQARTFHAAALRQLGFFWPKVVGGPPPRILEQKVKLVAHAAQLVGIETDRESVRDLASEIEWAKVSLVTADDYAKAAAATDRPGPGGTDPQSVARLMVAYESAKDQQGVIDFEDVLLLLAAMLAERRDVADSVREQYQHFVVDEYQDVSPLQQYLLDQWLGGRQELCVVGDPSQTIYSFAGATAHHLRSFTSTYPRATTVELVRDYRSTPQVVSLANHVMHASRKAGGPAPLELRAQRPDGPDVTYVTYPDDEAEAAGVADAIATLVRGGVAAADVAVLFRTNVQSEAFEAALADRGIAYQVRGNARFFARADVRKAMVLLRGGARAADPGTPMPDSVRDILRSAGWTETPPEGRGAGRERWDALQALVSLADALAAAPPTGDGPPTVSDLVAELDERASAQHAPTVEGVTLASLHAAKGLEWDAVFLVGLSDGLLPTVQAQTDAAVAEERRLLYVGITRAREHLQLSYSRARHPRARANRGVSRFLTDLWPDERRRPGVPRRDLDARQQAVVDGLTAWRDAHAAQVRRQPASILTSATIRAIAERCPRTLEELGGIRGVGPMTLADVGEDVLAAVRATVREPAR</sequence>
<evidence type="ECO:0000256" key="2">
    <source>
        <dbReference type="ARBA" id="ARBA00022741"/>
    </source>
</evidence>
<evidence type="ECO:0000313" key="14">
    <source>
        <dbReference type="EMBL" id="GEK23572.1"/>
    </source>
</evidence>
<comment type="similarity">
    <text evidence="1">Belongs to the helicase family. UvrD subfamily.</text>
</comment>
<keyword evidence="5 10" id="KW-0067">ATP-binding</keyword>
<accession>A0A510V9M4</accession>
<evidence type="ECO:0000256" key="4">
    <source>
        <dbReference type="ARBA" id="ARBA00022806"/>
    </source>
</evidence>
<proteinExistence type="inferred from homology"/>
<feature type="domain" description="UvrD-like helicase ATP-binding" evidence="12">
    <location>
        <begin position="8"/>
        <end position="290"/>
    </location>
</feature>
<dbReference type="Gene3D" id="1.10.10.160">
    <property type="match status" value="1"/>
</dbReference>
<gene>
    <name evidence="14" type="ORF">CXY01_40920</name>
</gene>
<evidence type="ECO:0000313" key="15">
    <source>
        <dbReference type="Proteomes" id="UP000321118"/>
    </source>
</evidence>
<dbReference type="GO" id="GO:0033202">
    <property type="term" value="C:DNA helicase complex"/>
    <property type="evidence" value="ECO:0007669"/>
    <property type="project" value="TreeGrafter"/>
</dbReference>
<keyword evidence="4 10" id="KW-0347">Helicase</keyword>
<dbReference type="PROSITE" id="PS50967">
    <property type="entry name" value="HRDC"/>
    <property type="match status" value="1"/>
</dbReference>
<dbReference type="PANTHER" id="PTHR11070">
    <property type="entry name" value="UVRD / RECB / PCRA DNA HELICASE FAMILY MEMBER"/>
    <property type="match status" value="1"/>
</dbReference>
<evidence type="ECO:0000256" key="7">
    <source>
        <dbReference type="ARBA" id="ARBA00034617"/>
    </source>
</evidence>
<evidence type="ECO:0000259" key="13">
    <source>
        <dbReference type="PROSITE" id="PS51217"/>
    </source>
</evidence>
<dbReference type="InterPro" id="IPR014016">
    <property type="entry name" value="UvrD-like_ATP-bd"/>
</dbReference>
<evidence type="ECO:0000256" key="5">
    <source>
        <dbReference type="ARBA" id="ARBA00022840"/>
    </source>
</evidence>
<evidence type="ECO:0000256" key="10">
    <source>
        <dbReference type="PROSITE-ProRule" id="PRU00560"/>
    </source>
</evidence>
<dbReference type="InterPro" id="IPR044876">
    <property type="entry name" value="HRDC_dom_sf"/>
</dbReference>
<reference evidence="14 15" key="1">
    <citation type="submission" date="2019-07" db="EMBL/GenBank/DDBJ databases">
        <title>Whole genome shotgun sequence of Cellulomonas xylanilytica NBRC 101102.</title>
        <authorList>
            <person name="Hosoyama A."/>
            <person name="Uohara A."/>
            <person name="Ohji S."/>
            <person name="Ichikawa N."/>
        </authorList>
    </citation>
    <scope>NUCLEOTIDE SEQUENCE [LARGE SCALE GENOMIC DNA]</scope>
    <source>
        <strain evidence="14 15">NBRC 101102</strain>
    </source>
</reference>
<dbReference type="AlphaFoldDB" id="A0A510V9M4"/>
<dbReference type="FunFam" id="3.40.50.300:FF:001181">
    <property type="entry name" value="DNA helicase"/>
    <property type="match status" value="1"/>
</dbReference>
<dbReference type="CDD" id="cd18807">
    <property type="entry name" value="SF1_C_UvrD"/>
    <property type="match status" value="1"/>
</dbReference>
<feature type="domain" description="UvrD-like helicase C-terminal" evidence="13">
    <location>
        <begin position="291"/>
        <end position="544"/>
    </location>
</feature>
<keyword evidence="15" id="KW-1185">Reference proteome</keyword>
<comment type="catalytic activity">
    <reaction evidence="7">
        <text>Couples ATP hydrolysis with the unwinding of duplex DNA by translocating in the 3'-5' direction.</text>
        <dbReference type="EC" id="5.6.2.4"/>
    </reaction>
</comment>
<dbReference type="PROSITE" id="PS51198">
    <property type="entry name" value="UVRD_HELICASE_ATP_BIND"/>
    <property type="match status" value="1"/>
</dbReference>
<evidence type="ECO:0000256" key="6">
    <source>
        <dbReference type="ARBA" id="ARBA00023235"/>
    </source>
</evidence>
<dbReference type="Pfam" id="PF00580">
    <property type="entry name" value="UvrD-helicase"/>
    <property type="match status" value="1"/>
</dbReference>
<dbReference type="Gene3D" id="1.10.150.80">
    <property type="entry name" value="HRDC domain"/>
    <property type="match status" value="1"/>
</dbReference>
<dbReference type="InterPro" id="IPR027417">
    <property type="entry name" value="P-loop_NTPase"/>
</dbReference>
<dbReference type="InterPro" id="IPR010997">
    <property type="entry name" value="HRDC-like_sf"/>
</dbReference>
<dbReference type="PROSITE" id="PS51217">
    <property type="entry name" value="UVRD_HELICASE_CTER"/>
    <property type="match status" value="1"/>
</dbReference>
<dbReference type="EC" id="5.6.2.4" evidence="8"/>
<dbReference type="GO" id="GO:0003677">
    <property type="term" value="F:DNA binding"/>
    <property type="evidence" value="ECO:0007669"/>
    <property type="project" value="InterPro"/>
</dbReference>
<protein>
    <recommendedName>
        <fullName evidence="8">DNA 3'-5' helicase</fullName>
        <ecNumber evidence="8">5.6.2.4</ecNumber>
    </recommendedName>
</protein>
<organism evidence="14 15">
    <name type="scientific">Cellulomonas xylanilytica</name>
    <dbReference type="NCBI Taxonomy" id="233583"/>
    <lineage>
        <taxon>Bacteria</taxon>
        <taxon>Bacillati</taxon>
        <taxon>Actinomycetota</taxon>
        <taxon>Actinomycetes</taxon>
        <taxon>Micrococcales</taxon>
        <taxon>Cellulomonadaceae</taxon>
        <taxon>Cellulomonas</taxon>
    </lineage>
</organism>
<dbReference type="Gene3D" id="1.10.486.10">
    <property type="entry name" value="PCRA, domain 4"/>
    <property type="match status" value="2"/>
</dbReference>
<dbReference type="PANTHER" id="PTHR11070:SF69">
    <property type="entry name" value="ATP-DEPENDENT DNA HELICASE UVRD2"/>
    <property type="match status" value="1"/>
</dbReference>
<dbReference type="RefSeq" id="WP_146931726.1">
    <property type="nucleotide sequence ID" value="NZ_BJUB01000019.1"/>
</dbReference>
<dbReference type="OrthoDB" id="9806690at2"/>
<name>A0A510V9M4_9CELL</name>
<evidence type="ECO:0000256" key="9">
    <source>
        <dbReference type="ARBA" id="ARBA00048988"/>
    </source>
</evidence>
<evidence type="ECO:0000259" key="12">
    <source>
        <dbReference type="PROSITE" id="PS51198"/>
    </source>
</evidence>
<dbReference type="Pfam" id="PF00570">
    <property type="entry name" value="HRDC"/>
    <property type="match status" value="1"/>
</dbReference>
<evidence type="ECO:0000256" key="8">
    <source>
        <dbReference type="ARBA" id="ARBA00034808"/>
    </source>
</evidence>
<dbReference type="GO" id="GO:0016887">
    <property type="term" value="F:ATP hydrolysis activity"/>
    <property type="evidence" value="ECO:0007669"/>
    <property type="project" value="RHEA"/>
</dbReference>
<dbReference type="InterPro" id="IPR000212">
    <property type="entry name" value="DNA_helicase_UvrD/REP"/>
</dbReference>
<dbReference type="GO" id="GO:0005524">
    <property type="term" value="F:ATP binding"/>
    <property type="evidence" value="ECO:0007669"/>
    <property type="project" value="UniProtKB-UniRule"/>
</dbReference>
<dbReference type="SUPFAM" id="SSF52540">
    <property type="entry name" value="P-loop containing nucleoside triphosphate hydrolases"/>
    <property type="match status" value="1"/>
</dbReference>
<keyword evidence="6" id="KW-0413">Isomerase</keyword>
<dbReference type="InterPro" id="IPR014017">
    <property type="entry name" value="DNA_helicase_UvrD-like_C"/>
</dbReference>
<dbReference type="InterPro" id="IPR002121">
    <property type="entry name" value="HRDC_dom"/>
</dbReference>
<evidence type="ECO:0000259" key="11">
    <source>
        <dbReference type="PROSITE" id="PS50967"/>
    </source>
</evidence>
<dbReference type="SUPFAM" id="SSF47819">
    <property type="entry name" value="HRDC-like"/>
    <property type="match status" value="1"/>
</dbReference>
<dbReference type="GO" id="GO:0000725">
    <property type="term" value="P:recombinational repair"/>
    <property type="evidence" value="ECO:0007669"/>
    <property type="project" value="TreeGrafter"/>
</dbReference>